<dbReference type="Gene3D" id="3.40.50.720">
    <property type="entry name" value="NAD(P)-binding Rossmann-like Domain"/>
    <property type="match status" value="1"/>
</dbReference>
<dbReference type="InterPro" id="IPR051207">
    <property type="entry name" value="ComplexI_NDUFA9_subunit"/>
</dbReference>
<dbReference type="GO" id="GO:0044877">
    <property type="term" value="F:protein-containing complex binding"/>
    <property type="evidence" value="ECO:0007669"/>
    <property type="project" value="TreeGrafter"/>
</dbReference>
<reference evidence="1" key="1">
    <citation type="journal article" date="2014" name="Int. J. Syst. Evol. Microbiol.">
        <title>Complete genome sequence of Corynebacterium casei LMG S-19264T (=DSM 44701T), isolated from a smear-ripened cheese.</title>
        <authorList>
            <consortium name="US DOE Joint Genome Institute (JGI-PGF)"/>
            <person name="Walter F."/>
            <person name="Albersmeier A."/>
            <person name="Kalinowski J."/>
            <person name="Ruckert C."/>
        </authorList>
    </citation>
    <scope>NUCLEOTIDE SEQUENCE</scope>
    <source>
        <strain evidence="1">CGMCC 4.7308</strain>
    </source>
</reference>
<name>A0A917WGE5_9ACTN</name>
<dbReference type="EMBL" id="BMNA01000004">
    <property type="protein sequence ID" value="GGM03077.1"/>
    <property type="molecule type" value="Genomic_DNA"/>
</dbReference>
<reference evidence="1" key="2">
    <citation type="submission" date="2020-09" db="EMBL/GenBank/DDBJ databases">
        <authorList>
            <person name="Sun Q."/>
            <person name="Zhou Y."/>
        </authorList>
    </citation>
    <scope>NUCLEOTIDE SEQUENCE</scope>
    <source>
        <strain evidence="1">CGMCC 4.7308</strain>
    </source>
</reference>
<protein>
    <submittedName>
        <fullName evidence="1">3-beta hydroxysteroid dehydrogenase</fullName>
    </submittedName>
</protein>
<proteinExistence type="predicted"/>
<evidence type="ECO:0000313" key="2">
    <source>
        <dbReference type="Proteomes" id="UP000655208"/>
    </source>
</evidence>
<gene>
    <name evidence="1" type="ORF">GCM10011594_24030</name>
</gene>
<accession>A0A917WGE5</accession>
<dbReference type="PANTHER" id="PTHR12126">
    <property type="entry name" value="NADH-UBIQUINONE OXIDOREDUCTASE 39 KDA SUBUNIT-RELATED"/>
    <property type="match status" value="1"/>
</dbReference>
<sequence>MRIAIAGGTGWVGRLVVDEARAAGHTPVVVARSTGVDLVTGSGLDAALAGADAVVDVSNIATLRRRSAETFFRTVTDRLSAAGARADVGHLVSLSIVGIDRVPSGYYHGKQAQEAAALSGPVPATVLRATQFHEFAAQMLARRGPLVLAPRMHSQPVAAREVARRLVELAAAAPVGHAPDLAGPQPEWMDAMIRRLAHLRRDRRPVLRLRFPGAVGREMAGTGLLPTGGATLGTQTFDDWLCSDARVAAGVPGVAPSTEGRAG</sequence>
<dbReference type="InterPro" id="IPR036291">
    <property type="entry name" value="NAD(P)-bd_dom_sf"/>
</dbReference>
<dbReference type="SUPFAM" id="SSF51735">
    <property type="entry name" value="NAD(P)-binding Rossmann-fold domains"/>
    <property type="match status" value="1"/>
</dbReference>
<dbReference type="Proteomes" id="UP000655208">
    <property type="component" value="Unassembled WGS sequence"/>
</dbReference>
<dbReference type="PANTHER" id="PTHR12126:SF11">
    <property type="entry name" value="NADH DEHYDROGENASE [UBIQUINONE] 1 ALPHA SUBCOMPLEX SUBUNIT 9, MITOCHONDRIAL"/>
    <property type="match status" value="1"/>
</dbReference>
<dbReference type="RefSeq" id="WP_229674330.1">
    <property type="nucleotide sequence ID" value="NZ_BMNA01000004.1"/>
</dbReference>
<evidence type="ECO:0000313" key="1">
    <source>
        <dbReference type="EMBL" id="GGM03077.1"/>
    </source>
</evidence>
<organism evidence="1 2">
    <name type="scientific">Nakamurella endophytica</name>
    <dbReference type="NCBI Taxonomy" id="1748367"/>
    <lineage>
        <taxon>Bacteria</taxon>
        <taxon>Bacillati</taxon>
        <taxon>Actinomycetota</taxon>
        <taxon>Actinomycetes</taxon>
        <taxon>Nakamurellales</taxon>
        <taxon>Nakamurellaceae</taxon>
        <taxon>Nakamurella</taxon>
    </lineage>
</organism>
<keyword evidence="2" id="KW-1185">Reference proteome</keyword>
<dbReference type="AlphaFoldDB" id="A0A917WGE5"/>
<comment type="caution">
    <text evidence="1">The sequence shown here is derived from an EMBL/GenBank/DDBJ whole genome shotgun (WGS) entry which is preliminary data.</text>
</comment>